<accession>A0A1H6ELT1</accession>
<dbReference type="AlphaFoldDB" id="A0A1H6ELT1"/>
<reference evidence="1" key="2">
    <citation type="submission" date="2016-10" db="EMBL/GenBank/DDBJ databases">
        <authorList>
            <person name="de Groot N.N."/>
        </authorList>
    </citation>
    <scope>NUCLEOTIDE SEQUENCE [LARGE SCALE GENOMIC DNA]</scope>
    <source>
        <strain evidence="1">ATCC 20501</strain>
    </source>
</reference>
<dbReference type="Proteomes" id="UP000236729">
    <property type="component" value="Unassembled WGS sequence"/>
</dbReference>
<evidence type="ECO:0000313" key="3">
    <source>
        <dbReference type="Proteomes" id="UP000199690"/>
    </source>
</evidence>
<keyword evidence="3" id="KW-1185">Reference proteome</keyword>
<dbReference type="Proteomes" id="UP000199690">
    <property type="component" value="Unassembled WGS sequence"/>
</dbReference>
<dbReference type="EMBL" id="FNVB01000023">
    <property type="protein sequence ID" value="SEG98818.1"/>
    <property type="molecule type" value="Genomic_DNA"/>
</dbReference>
<name>A0A1H6ELT1_9PSEU</name>
<proteinExistence type="predicted"/>
<dbReference type="InterPro" id="IPR038556">
    <property type="entry name" value="TAC_Gp13-like_sf"/>
</dbReference>
<reference evidence="3 4" key="1">
    <citation type="submission" date="2016-10" db="EMBL/GenBank/DDBJ databases">
        <authorList>
            <person name="Varghese N."/>
            <person name="Submissions S."/>
        </authorList>
    </citation>
    <scope>NUCLEOTIDE SEQUENCE [LARGE SCALE GENOMIC DNA]</scope>
    <source>
        <strain evidence="4">ATCC 20501</strain>
        <strain evidence="2 3">CGMCC 4.3529</strain>
    </source>
</reference>
<gene>
    <name evidence="1" type="ORF">SAMN02982929_07222</name>
    <name evidence="2" type="ORF">SAMN05216506_103156</name>
</gene>
<sequence length="120" mass="12845">MILLSRDAILAADDTPSEIVDVPEWGGQVRVMAMTGTDRDKFEACMVGKNGKPDPAKGLENFRARLAAACIVDEDGHRLFTEKDVAALGRKSAAALDRVADAAQRISAMSQEDVEELAGN</sequence>
<dbReference type="Gene3D" id="3.30.2220.20">
    <property type="entry name" value="Phage tail assembly chaperone gp13-like"/>
    <property type="match status" value="1"/>
</dbReference>
<dbReference type="RefSeq" id="WP_093350552.1">
    <property type="nucleotide sequence ID" value="NZ_FNVB01000023.1"/>
</dbReference>
<dbReference type="EMBL" id="FOME01000003">
    <property type="protein sequence ID" value="SFD23163.1"/>
    <property type="molecule type" value="Genomic_DNA"/>
</dbReference>
<protein>
    <submittedName>
        <fullName evidence="1">Uncharacterized protein</fullName>
    </submittedName>
</protein>
<accession>A0A1I1QV75</accession>
<evidence type="ECO:0000313" key="2">
    <source>
        <dbReference type="EMBL" id="SFD23163.1"/>
    </source>
</evidence>
<evidence type="ECO:0000313" key="4">
    <source>
        <dbReference type="Proteomes" id="UP000236729"/>
    </source>
</evidence>
<organism evidence="1 4">
    <name type="scientific">Saccharopolyspora kobensis</name>
    <dbReference type="NCBI Taxonomy" id="146035"/>
    <lineage>
        <taxon>Bacteria</taxon>
        <taxon>Bacillati</taxon>
        <taxon>Actinomycetota</taxon>
        <taxon>Actinomycetes</taxon>
        <taxon>Pseudonocardiales</taxon>
        <taxon>Pseudonocardiaceae</taxon>
        <taxon>Saccharopolyspora</taxon>
    </lineage>
</organism>
<evidence type="ECO:0000313" key="1">
    <source>
        <dbReference type="EMBL" id="SEG98818.1"/>
    </source>
</evidence>